<dbReference type="AlphaFoldDB" id="A0A7S2KWI4"/>
<evidence type="ECO:0000256" key="1">
    <source>
        <dbReference type="SAM" id="Phobius"/>
    </source>
</evidence>
<reference evidence="2" key="1">
    <citation type="submission" date="2021-01" db="EMBL/GenBank/DDBJ databases">
        <authorList>
            <person name="Corre E."/>
            <person name="Pelletier E."/>
            <person name="Niang G."/>
            <person name="Scheremetjew M."/>
            <person name="Finn R."/>
            <person name="Kale V."/>
            <person name="Holt S."/>
            <person name="Cochrane G."/>
            <person name="Meng A."/>
            <person name="Brown T."/>
            <person name="Cohen L."/>
        </authorList>
    </citation>
    <scope>NUCLEOTIDE SEQUENCE</scope>
    <source>
        <strain evidence="2">B650</strain>
    </source>
</reference>
<protein>
    <submittedName>
        <fullName evidence="2">Uncharacterized protein</fullName>
    </submittedName>
</protein>
<dbReference type="EMBL" id="HBGY01020169">
    <property type="protein sequence ID" value="CAD9588915.1"/>
    <property type="molecule type" value="Transcribed_RNA"/>
</dbReference>
<keyword evidence="1" id="KW-0812">Transmembrane</keyword>
<evidence type="ECO:0000313" key="2">
    <source>
        <dbReference type="EMBL" id="CAD9588915.1"/>
    </source>
</evidence>
<name>A0A7S2KWI4_9STRA</name>
<keyword evidence="1" id="KW-0472">Membrane</keyword>
<sequence length="127" mass="13853">MIDDNSTNLNTMSLSTDTGKVHCMNFGLRYIVALLILVNLILLAAYFKTLPVPSSNHTYSTSKGDAALLQSQADQQQSLVTINDVGAVNSMESVGNDRDSHGCIPSAGYMWCEVLQKCVRPWETPCP</sequence>
<keyword evidence="1" id="KW-1133">Transmembrane helix</keyword>
<organism evidence="2">
    <name type="scientific">Leptocylindrus danicus</name>
    <dbReference type="NCBI Taxonomy" id="163516"/>
    <lineage>
        <taxon>Eukaryota</taxon>
        <taxon>Sar</taxon>
        <taxon>Stramenopiles</taxon>
        <taxon>Ochrophyta</taxon>
        <taxon>Bacillariophyta</taxon>
        <taxon>Coscinodiscophyceae</taxon>
        <taxon>Chaetocerotophycidae</taxon>
        <taxon>Leptocylindrales</taxon>
        <taxon>Leptocylindraceae</taxon>
        <taxon>Leptocylindrus</taxon>
    </lineage>
</organism>
<gene>
    <name evidence="2" type="ORF">LDAN0321_LOCUS12719</name>
</gene>
<proteinExistence type="predicted"/>
<feature type="transmembrane region" description="Helical" evidence="1">
    <location>
        <begin position="27"/>
        <end position="47"/>
    </location>
</feature>
<accession>A0A7S2KWI4</accession>